<dbReference type="Proteomes" id="UP001262032">
    <property type="component" value="Unassembled WGS sequence"/>
</dbReference>
<dbReference type="Gene3D" id="2.60.120.10">
    <property type="entry name" value="Jelly Rolls"/>
    <property type="match status" value="1"/>
</dbReference>
<reference evidence="2" key="1">
    <citation type="submission" date="2023-07" db="EMBL/GenBank/DDBJ databases">
        <title>Sorghum-associated microbial communities from plants grown in Nebraska, USA.</title>
        <authorList>
            <person name="Schachtman D."/>
        </authorList>
    </citation>
    <scope>NUCLEOTIDE SEQUENCE</scope>
    <source>
        <strain evidence="2">BE261</strain>
    </source>
</reference>
<gene>
    <name evidence="2" type="ORF">J2X12_003213</name>
</gene>
<dbReference type="RefSeq" id="WP_310113311.1">
    <property type="nucleotide sequence ID" value="NZ_CAXURQ020000001.1"/>
</dbReference>
<evidence type="ECO:0000259" key="1">
    <source>
        <dbReference type="Pfam" id="PF07883"/>
    </source>
</evidence>
<dbReference type="SUPFAM" id="SSF51182">
    <property type="entry name" value="RmlC-like cupins"/>
    <property type="match status" value="1"/>
</dbReference>
<comment type="caution">
    <text evidence="2">The sequence shown here is derived from an EMBL/GenBank/DDBJ whole genome shotgun (WGS) entry which is preliminary data.</text>
</comment>
<organism evidence="2 3">
    <name type="scientific">Pseudarthrobacter oxydans</name>
    <name type="common">Arthrobacter oxydans</name>
    <dbReference type="NCBI Taxonomy" id="1671"/>
    <lineage>
        <taxon>Bacteria</taxon>
        <taxon>Bacillati</taxon>
        <taxon>Actinomycetota</taxon>
        <taxon>Actinomycetes</taxon>
        <taxon>Micrococcales</taxon>
        <taxon>Micrococcaceae</taxon>
        <taxon>Pseudarthrobacter</taxon>
    </lineage>
</organism>
<keyword evidence="2" id="KW-0413">Isomerase</keyword>
<dbReference type="InterPro" id="IPR013096">
    <property type="entry name" value="Cupin_2"/>
</dbReference>
<protein>
    <submittedName>
        <fullName evidence="2">Mannose-6-phosphate isomerase-like protein (Cupin superfamily)</fullName>
    </submittedName>
</protein>
<evidence type="ECO:0000313" key="3">
    <source>
        <dbReference type="Proteomes" id="UP001262032"/>
    </source>
</evidence>
<dbReference type="GeneID" id="97423600"/>
<proteinExistence type="predicted"/>
<dbReference type="GO" id="GO:0016853">
    <property type="term" value="F:isomerase activity"/>
    <property type="evidence" value="ECO:0007669"/>
    <property type="project" value="UniProtKB-KW"/>
</dbReference>
<dbReference type="Pfam" id="PF07883">
    <property type="entry name" value="Cupin_2"/>
    <property type="match status" value="1"/>
</dbReference>
<dbReference type="InterPro" id="IPR011051">
    <property type="entry name" value="RmlC_Cupin_sf"/>
</dbReference>
<evidence type="ECO:0000313" key="2">
    <source>
        <dbReference type="EMBL" id="MDR7165168.1"/>
    </source>
</evidence>
<dbReference type="EMBL" id="JAVDWN010000012">
    <property type="protein sequence ID" value="MDR7165168.1"/>
    <property type="molecule type" value="Genomic_DNA"/>
</dbReference>
<feature type="domain" description="Cupin type-2" evidence="1">
    <location>
        <begin position="37"/>
        <end position="92"/>
    </location>
</feature>
<sequence length="248" mass="26200">MNSGKDQPPPPPGFPGGTAVSRLRVYDWESADGLCGGSPHLHTVSSEAYVVTAGTGAVHTISMAGIQQHGLAAGSLVWFSPGTVHRLVNTDGLTLNVIMSNAGLPEAGDAVLTFPRRILQDPDLYAAHAALPRDAKESEVAAAARRRRDLALEGYAELHTSVLRDGTPALAEFHRAAARLVRPRVGHWKELWSANVQSQVKATEQALRELADGSAASLAGAAVASAEQRPGEGFGMCGRLTTWEDSRL</sequence>
<name>A0AAW8NH01_PSEOX</name>
<dbReference type="AlphaFoldDB" id="A0AAW8NH01"/>
<accession>A0AAW8NH01</accession>
<dbReference type="InterPro" id="IPR014710">
    <property type="entry name" value="RmlC-like_jellyroll"/>
</dbReference>